<dbReference type="EMBL" id="FNQK01000005">
    <property type="protein sequence ID" value="SEA02150.1"/>
    <property type="molecule type" value="Genomic_DNA"/>
</dbReference>
<dbReference type="STRING" id="283786.SAMN04487990_105143"/>
<dbReference type="InterPro" id="IPR020602">
    <property type="entry name" value="GTP_CycHdrlase_I_dom"/>
</dbReference>
<dbReference type="Pfam" id="PF01227">
    <property type="entry name" value="GTP_cyclohydroI"/>
    <property type="match status" value="1"/>
</dbReference>
<dbReference type="OrthoDB" id="9801207at2"/>
<gene>
    <name evidence="3" type="ORF">SAMN04487990_105143</name>
</gene>
<dbReference type="InterPro" id="IPR043133">
    <property type="entry name" value="GTP-CH-I_C/QueF"/>
</dbReference>
<accession>A0A1H3XSD2</accession>
<keyword evidence="1" id="KW-0812">Transmembrane</keyword>
<sequence>MINYFILTPVHIVILALIATLFITIKKQYYKIFSDINSENIIKFALFEVKYWGNIIFVRKTLMFFPKYARLFRTFLGDLRVSFISYGKVIDILKKNQFERCNSQVIHDQGDLLKRIKNRIQTILSIEGVTVTNNAKHLCYSSRRIRDDMTATVIS</sequence>
<dbReference type="Gene3D" id="3.30.1130.10">
    <property type="match status" value="1"/>
</dbReference>
<dbReference type="UniPathway" id="UPA00848">
    <property type="reaction ID" value="UER00151"/>
</dbReference>
<feature type="transmembrane region" description="Helical" evidence="1">
    <location>
        <begin position="6"/>
        <end position="25"/>
    </location>
</feature>
<evidence type="ECO:0000313" key="3">
    <source>
        <dbReference type="EMBL" id="SEA02150.1"/>
    </source>
</evidence>
<organism evidence="3 4">
    <name type="scientific">Bizionia paragorgiae</name>
    <dbReference type="NCBI Taxonomy" id="283786"/>
    <lineage>
        <taxon>Bacteria</taxon>
        <taxon>Pseudomonadati</taxon>
        <taxon>Bacteroidota</taxon>
        <taxon>Flavobacteriia</taxon>
        <taxon>Flavobacteriales</taxon>
        <taxon>Flavobacteriaceae</taxon>
        <taxon>Bizionia</taxon>
    </lineage>
</organism>
<name>A0A1H3XSD2_BIZPA</name>
<proteinExistence type="predicted"/>
<keyword evidence="1" id="KW-1133">Transmembrane helix</keyword>
<dbReference type="Proteomes" id="UP000198846">
    <property type="component" value="Unassembled WGS sequence"/>
</dbReference>
<keyword evidence="4" id="KW-1185">Reference proteome</keyword>
<dbReference type="RefSeq" id="WP_092133100.1">
    <property type="nucleotide sequence ID" value="NZ_FNQK01000005.1"/>
</dbReference>
<evidence type="ECO:0000259" key="2">
    <source>
        <dbReference type="Pfam" id="PF01227"/>
    </source>
</evidence>
<dbReference type="AlphaFoldDB" id="A0A1H3XSD2"/>
<dbReference type="SUPFAM" id="SSF55620">
    <property type="entry name" value="Tetrahydrobiopterin biosynthesis enzymes-like"/>
    <property type="match status" value="1"/>
</dbReference>
<reference evidence="3 4" key="1">
    <citation type="submission" date="2016-10" db="EMBL/GenBank/DDBJ databases">
        <authorList>
            <person name="de Groot N.N."/>
        </authorList>
    </citation>
    <scope>NUCLEOTIDE SEQUENCE [LARGE SCALE GENOMIC DNA]</scope>
    <source>
        <strain evidence="3 4">DSM 23842</strain>
    </source>
</reference>
<keyword evidence="3" id="KW-0378">Hydrolase</keyword>
<protein>
    <submittedName>
        <fullName evidence="3">GTP cyclohydrolase I</fullName>
    </submittedName>
</protein>
<dbReference type="GO" id="GO:0016787">
    <property type="term" value="F:hydrolase activity"/>
    <property type="evidence" value="ECO:0007669"/>
    <property type="project" value="UniProtKB-KW"/>
</dbReference>
<keyword evidence="1" id="KW-0472">Membrane</keyword>
<feature type="domain" description="GTP cyclohydrolase I" evidence="2">
    <location>
        <begin position="61"/>
        <end position="153"/>
    </location>
</feature>
<evidence type="ECO:0000313" key="4">
    <source>
        <dbReference type="Proteomes" id="UP000198846"/>
    </source>
</evidence>
<evidence type="ECO:0000256" key="1">
    <source>
        <dbReference type="SAM" id="Phobius"/>
    </source>
</evidence>